<gene>
    <name evidence="8" type="ORF">PAC_12912</name>
</gene>
<evidence type="ECO:0000256" key="6">
    <source>
        <dbReference type="ARBA" id="ARBA00023242"/>
    </source>
</evidence>
<organism evidence="8 9">
    <name type="scientific">Phialocephala subalpina</name>
    <dbReference type="NCBI Taxonomy" id="576137"/>
    <lineage>
        <taxon>Eukaryota</taxon>
        <taxon>Fungi</taxon>
        <taxon>Dikarya</taxon>
        <taxon>Ascomycota</taxon>
        <taxon>Pezizomycotina</taxon>
        <taxon>Leotiomycetes</taxon>
        <taxon>Helotiales</taxon>
        <taxon>Mollisiaceae</taxon>
        <taxon>Phialocephala</taxon>
        <taxon>Phialocephala fortinii species complex</taxon>
    </lineage>
</organism>
<protein>
    <recommendedName>
        <fullName evidence="7">Xylanolytic transcriptional activator regulatory domain-containing protein</fullName>
    </recommendedName>
</protein>
<sequence>MNEDIAKKSPMLVRSVRNDTVDEISWFGIREPSMRQSSLEAARTLMCTYHPHHGSSFDDNIEVSLAVDEAARSRTPSTNESTLDDFTCSEVFSGYQVGTEAHPPRSMDNTQRDIYEDANPNWMNLLEPLFDWSSQQMADLGLPLLNDQLREGFSPLEDLASLRQEQNAFQRNAASGMCTNAYSKTDMLQTNSLEYCDLDAKVTPSSQLGAVPQVVKHNCSTTVIHFTEAMRQNLLTSLSEIVLSEMLQLVQSFSAKLFERCLQRYIDVFHTHVPIFHLPSLDLASAPPPLILSMCAIGAIHRMERKIAAILYNIAYQALGSMSMTRVHERVEILLQDWIYPGHTPSKPAPTSLWESQTTFLLTVFETLSGDAELSSLAIDRLGFCDYRARLLWLQSHNTNLNGLSWESWIERESVKRLLYAHMYLCNLNTMLFGLTAGFSMLTDGQVEMPCHPTLWDASNAEEWRILANNRGYSSPLLVKDAVSRLLNGTYPKDVSEQFWLWDPYSCNVAVNAVAIYISHMVQGSHFLGECPTSSGEASTPQAAITNQMETAISRCLLLIKDSRARADDSYTWGETEGPLLFNSLALLRVSYCKIMTRAESASRAMFFREDEADFGGSIRRFLGESLEWNIFLTRAVSVALESIMTPARVGSLLVRKTAAFTWAIEHAFSSWDSILLLTKWLYAIELRERQGFEMQNTEKQIVDKVRNMLAEEDSVVASEPCLAAALARFWAGYYDEVWVWGVTPKMGRMLRELANHYEARSAVAA</sequence>
<evidence type="ECO:0000256" key="4">
    <source>
        <dbReference type="ARBA" id="ARBA00022771"/>
    </source>
</evidence>
<dbReference type="OrthoDB" id="654211at2759"/>
<dbReference type="STRING" id="576137.A0A1L7XDB1"/>
<accession>A0A1L7XDB1</accession>
<evidence type="ECO:0000313" key="9">
    <source>
        <dbReference type="Proteomes" id="UP000184330"/>
    </source>
</evidence>
<dbReference type="EMBL" id="FJOG01000022">
    <property type="protein sequence ID" value="CZR63015.1"/>
    <property type="molecule type" value="Genomic_DNA"/>
</dbReference>
<dbReference type="PANTHER" id="PTHR40626:SF34">
    <property type="entry name" value="ZINC FINGER PROTEIN YGR067C"/>
    <property type="match status" value="1"/>
</dbReference>
<dbReference type="CDD" id="cd12148">
    <property type="entry name" value="fungal_TF_MHR"/>
    <property type="match status" value="1"/>
</dbReference>
<dbReference type="GO" id="GO:0000978">
    <property type="term" value="F:RNA polymerase II cis-regulatory region sequence-specific DNA binding"/>
    <property type="evidence" value="ECO:0007669"/>
    <property type="project" value="InterPro"/>
</dbReference>
<evidence type="ECO:0000256" key="1">
    <source>
        <dbReference type="ARBA" id="ARBA00004123"/>
    </source>
</evidence>
<name>A0A1L7XDB1_9HELO</name>
<keyword evidence="6" id="KW-0539">Nucleus</keyword>
<evidence type="ECO:0000256" key="2">
    <source>
        <dbReference type="ARBA" id="ARBA00022723"/>
    </source>
</evidence>
<dbReference type="GO" id="GO:0000785">
    <property type="term" value="C:chromatin"/>
    <property type="evidence" value="ECO:0007669"/>
    <property type="project" value="TreeGrafter"/>
</dbReference>
<evidence type="ECO:0000256" key="3">
    <source>
        <dbReference type="ARBA" id="ARBA00022737"/>
    </source>
</evidence>
<evidence type="ECO:0000256" key="5">
    <source>
        <dbReference type="ARBA" id="ARBA00022833"/>
    </source>
</evidence>
<keyword evidence="5" id="KW-0862">Zinc</keyword>
<dbReference type="GO" id="GO:0000981">
    <property type="term" value="F:DNA-binding transcription factor activity, RNA polymerase II-specific"/>
    <property type="evidence" value="ECO:0007669"/>
    <property type="project" value="InterPro"/>
</dbReference>
<dbReference type="InterPro" id="IPR007219">
    <property type="entry name" value="XnlR_reg_dom"/>
</dbReference>
<dbReference type="GO" id="GO:0008270">
    <property type="term" value="F:zinc ion binding"/>
    <property type="evidence" value="ECO:0007669"/>
    <property type="project" value="UniProtKB-KW"/>
</dbReference>
<feature type="domain" description="Xylanolytic transcriptional activator regulatory" evidence="7">
    <location>
        <begin position="262"/>
        <end position="489"/>
    </location>
</feature>
<evidence type="ECO:0000259" key="7">
    <source>
        <dbReference type="Pfam" id="PF04082"/>
    </source>
</evidence>
<dbReference type="GO" id="GO:0006351">
    <property type="term" value="P:DNA-templated transcription"/>
    <property type="evidence" value="ECO:0007669"/>
    <property type="project" value="InterPro"/>
</dbReference>
<keyword evidence="3" id="KW-0677">Repeat</keyword>
<proteinExistence type="predicted"/>
<comment type="subcellular location">
    <subcellularLocation>
        <location evidence="1">Nucleus</location>
    </subcellularLocation>
</comment>
<dbReference type="AlphaFoldDB" id="A0A1L7XDB1"/>
<keyword evidence="2" id="KW-0479">Metal-binding</keyword>
<evidence type="ECO:0000313" key="8">
    <source>
        <dbReference type="EMBL" id="CZR63015.1"/>
    </source>
</evidence>
<dbReference type="Pfam" id="PF04082">
    <property type="entry name" value="Fungal_trans"/>
    <property type="match status" value="1"/>
</dbReference>
<keyword evidence="4" id="KW-0863">Zinc-finger</keyword>
<keyword evidence="9" id="KW-1185">Reference proteome</keyword>
<dbReference type="InterPro" id="IPR051059">
    <property type="entry name" value="VerF-like"/>
</dbReference>
<dbReference type="PANTHER" id="PTHR40626">
    <property type="entry name" value="MIP31509P"/>
    <property type="match status" value="1"/>
</dbReference>
<reference evidence="8 9" key="1">
    <citation type="submission" date="2016-03" db="EMBL/GenBank/DDBJ databases">
        <authorList>
            <person name="Ploux O."/>
        </authorList>
    </citation>
    <scope>NUCLEOTIDE SEQUENCE [LARGE SCALE GENOMIC DNA]</scope>
    <source>
        <strain evidence="8 9">UAMH 11012</strain>
    </source>
</reference>
<dbReference type="GO" id="GO:0005634">
    <property type="term" value="C:nucleus"/>
    <property type="evidence" value="ECO:0007669"/>
    <property type="project" value="UniProtKB-SubCell"/>
</dbReference>
<dbReference type="Proteomes" id="UP000184330">
    <property type="component" value="Unassembled WGS sequence"/>
</dbReference>